<reference evidence="2 3" key="1">
    <citation type="journal article" date="2020" name="BMC Genomics">
        <title>Intraspecific diversification of the crop wild relative Brassica cretica Lam. using demographic model selection.</title>
        <authorList>
            <person name="Kioukis A."/>
            <person name="Michalopoulou V.A."/>
            <person name="Briers L."/>
            <person name="Pirintsos S."/>
            <person name="Studholme D.J."/>
            <person name="Pavlidis P."/>
            <person name="Sarris P.F."/>
        </authorList>
    </citation>
    <scope>NUCLEOTIDE SEQUENCE [LARGE SCALE GENOMIC DNA]</scope>
    <source>
        <strain evidence="3">cv. PFS-1207/04</strain>
    </source>
</reference>
<accession>A0ABQ7C695</accession>
<keyword evidence="3" id="KW-1185">Reference proteome</keyword>
<evidence type="ECO:0000256" key="1">
    <source>
        <dbReference type="SAM" id="MobiDB-lite"/>
    </source>
</evidence>
<feature type="region of interest" description="Disordered" evidence="1">
    <location>
        <begin position="1"/>
        <end position="61"/>
    </location>
</feature>
<evidence type="ECO:0000313" key="2">
    <source>
        <dbReference type="EMBL" id="KAF3547701.1"/>
    </source>
</evidence>
<evidence type="ECO:0008006" key="4">
    <source>
        <dbReference type="Google" id="ProtNLM"/>
    </source>
</evidence>
<comment type="caution">
    <text evidence="2">The sequence shown here is derived from an EMBL/GenBank/DDBJ whole genome shotgun (WGS) entry which is preliminary data.</text>
</comment>
<evidence type="ECO:0000313" key="3">
    <source>
        <dbReference type="Proteomes" id="UP000266723"/>
    </source>
</evidence>
<protein>
    <recommendedName>
        <fullName evidence="4">Fibronectin type-III domain-containing protein</fullName>
    </recommendedName>
</protein>
<proteinExistence type="predicted"/>
<organism evidence="2 3">
    <name type="scientific">Brassica cretica</name>
    <name type="common">Mustard</name>
    <dbReference type="NCBI Taxonomy" id="69181"/>
    <lineage>
        <taxon>Eukaryota</taxon>
        <taxon>Viridiplantae</taxon>
        <taxon>Streptophyta</taxon>
        <taxon>Embryophyta</taxon>
        <taxon>Tracheophyta</taxon>
        <taxon>Spermatophyta</taxon>
        <taxon>Magnoliopsida</taxon>
        <taxon>eudicotyledons</taxon>
        <taxon>Gunneridae</taxon>
        <taxon>Pentapetalae</taxon>
        <taxon>rosids</taxon>
        <taxon>malvids</taxon>
        <taxon>Brassicales</taxon>
        <taxon>Brassicaceae</taxon>
        <taxon>Brassiceae</taxon>
        <taxon>Brassica</taxon>
    </lineage>
</organism>
<feature type="compositionally biased region" description="Low complexity" evidence="1">
    <location>
        <begin position="45"/>
        <end position="60"/>
    </location>
</feature>
<gene>
    <name evidence="2" type="ORF">DY000_02004943</name>
</gene>
<dbReference type="EMBL" id="QGKV02000832">
    <property type="protein sequence ID" value="KAF3547701.1"/>
    <property type="molecule type" value="Genomic_DNA"/>
</dbReference>
<name>A0ABQ7C695_BRACR</name>
<dbReference type="Proteomes" id="UP000266723">
    <property type="component" value="Unassembled WGS sequence"/>
</dbReference>
<sequence>MVIDPPLLTALPTESSSDHVNPPLSAISSNSPDPIPRPSLKRSRSSPTFTPSSSLNPNPFVHQPTDPVEALAFLSDPLTPISSTRPPIENPNSSLDFLHLVPRLTSQSDEDGRILIIWKDPMKVRVVHQSSQSLTCLLELPNKDPFYYTAVYASNLCANRADLWAELIYLSDFYDLQNNQCAAYPPCEYLRTRSISVKLEGPVTLNPS</sequence>